<dbReference type="AlphaFoldDB" id="A0AAI9T8N3"/>
<evidence type="ECO:0000313" key="2">
    <source>
        <dbReference type="Proteomes" id="UP001227192"/>
    </source>
</evidence>
<dbReference type="EMBL" id="LACB01000573">
    <property type="protein sequence ID" value="KAJ9482349.1"/>
    <property type="molecule type" value="Genomic_DNA"/>
</dbReference>
<gene>
    <name evidence="1" type="ORF">VN97_g11087</name>
</gene>
<organism evidence="1 2">
    <name type="scientific">Penicillium thymicola</name>
    <dbReference type="NCBI Taxonomy" id="293382"/>
    <lineage>
        <taxon>Eukaryota</taxon>
        <taxon>Fungi</taxon>
        <taxon>Dikarya</taxon>
        <taxon>Ascomycota</taxon>
        <taxon>Pezizomycotina</taxon>
        <taxon>Eurotiomycetes</taxon>
        <taxon>Eurotiomycetidae</taxon>
        <taxon>Eurotiales</taxon>
        <taxon>Aspergillaceae</taxon>
        <taxon>Penicillium</taxon>
    </lineage>
</organism>
<protein>
    <submittedName>
        <fullName evidence="1">Uncharacterized protein</fullName>
    </submittedName>
</protein>
<keyword evidence="2" id="KW-1185">Reference proteome</keyword>
<name>A0AAI9T8N3_PENTH</name>
<comment type="caution">
    <text evidence="1">The sequence shown here is derived from an EMBL/GenBank/DDBJ whole genome shotgun (WGS) entry which is preliminary data.</text>
</comment>
<proteinExistence type="predicted"/>
<dbReference type="Proteomes" id="UP001227192">
    <property type="component" value="Unassembled WGS sequence"/>
</dbReference>
<accession>A0AAI9T8N3</accession>
<sequence>MLHGYLGQATQATGSHSSPCYFILHTCRINSIAWLLKTLRAAILVCTSDNFTHLINPINKTALPNMRLTTILYQESPDTPQAYKSTIFIRLLQGQSQTHEWTSRWSNGKPTLTNVLPFRQ</sequence>
<reference evidence="1" key="1">
    <citation type="submission" date="2015-06" db="EMBL/GenBank/DDBJ databases">
        <authorList>
            <person name="Nguyen H."/>
        </authorList>
    </citation>
    <scope>NUCLEOTIDE SEQUENCE</scope>
    <source>
        <strain evidence="1">DAOM 180753</strain>
    </source>
</reference>
<reference evidence="1" key="2">
    <citation type="journal article" date="2016" name="Fungal Biol.">
        <title>Ochratoxin A production by Penicillium thymicola.</title>
        <authorList>
            <person name="Nguyen H.D.T."/>
            <person name="McMullin D.R."/>
            <person name="Ponomareva E."/>
            <person name="Riley R."/>
            <person name="Pomraning K.R."/>
            <person name="Baker S.E."/>
            <person name="Seifert K.A."/>
        </authorList>
    </citation>
    <scope>NUCLEOTIDE SEQUENCE</scope>
    <source>
        <strain evidence="1">DAOM 180753</strain>
    </source>
</reference>
<evidence type="ECO:0000313" key="1">
    <source>
        <dbReference type="EMBL" id="KAJ9482349.1"/>
    </source>
</evidence>